<dbReference type="InterPro" id="IPR020459">
    <property type="entry name" value="AMP-binding"/>
</dbReference>
<dbReference type="FunFam" id="3.30.559.10:FF:000023">
    <property type="entry name" value="Non-ribosomal peptide synthetase"/>
    <property type="match status" value="1"/>
</dbReference>
<dbReference type="Gene3D" id="2.30.38.10">
    <property type="entry name" value="Luciferase, Domain 3"/>
    <property type="match status" value="2"/>
</dbReference>
<dbReference type="InterPro" id="IPR009081">
    <property type="entry name" value="PP-bd_ACP"/>
</dbReference>
<dbReference type="InterPro" id="IPR020806">
    <property type="entry name" value="PKS_PP-bd"/>
</dbReference>
<protein>
    <recommendedName>
        <fullName evidence="4">Phenyloxazoline synthase MbtB</fullName>
    </recommendedName>
    <alternativeName>
        <fullName evidence="8">Mycobactin synthetase protein B</fullName>
    </alternativeName>
</protein>
<dbReference type="Proteomes" id="UP000239203">
    <property type="component" value="Unassembled WGS sequence"/>
</dbReference>
<comment type="pathway">
    <text evidence="2">Siderophore biosynthesis; mycobactin biosynthesis.</text>
</comment>
<dbReference type="FunFam" id="1.10.1200.10:FF:000016">
    <property type="entry name" value="Non-ribosomal peptide synthase"/>
    <property type="match status" value="1"/>
</dbReference>
<name>A0A2S6GD40_9PSEU</name>
<dbReference type="GO" id="GO:0016874">
    <property type="term" value="F:ligase activity"/>
    <property type="evidence" value="ECO:0007669"/>
    <property type="project" value="UniProtKB-KW"/>
</dbReference>
<dbReference type="NCBIfam" id="TIGR01733">
    <property type="entry name" value="AA-adenyl-dom"/>
    <property type="match status" value="1"/>
</dbReference>
<gene>
    <name evidence="10" type="ORF">CLV40_13136</name>
</gene>
<dbReference type="Gene3D" id="3.30.559.30">
    <property type="entry name" value="Nonribosomal peptide synthetase, condensation domain"/>
    <property type="match status" value="2"/>
</dbReference>
<dbReference type="InterPro" id="IPR023213">
    <property type="entry name" value="CAT-like_dom_sf"/>
</dbReference>
<evidence type="ECO:0000256" key="4">
    <source>
        <dbReference type="ARBA" id="ARBA00016743"/>
    </source>
</evidence>
<dbReference type="SUPFAM" id="SSF47336">
    <property type="entry name" value="ACP-like"/>
    <property type="match status" value="1"/>
</dbReference>
<dbReference type="CDD" id="cd19535">
    <property type="entry name" value="Cyc_NRPS"/>
    <property type="match status" value="1"/>
</dbReference>
<comment type="caution">
    <text evidence="10">The sequence shown here is derived from an EMBL/GenBank/DDBJ whole genome shotgun (WGS) entry which is preliminary data.</text>
</comment>
<dbReference type="Gene3D" id="1.10.1200.10">
    <property type="entry name" value="ACP-like"/>
    <property type="match status" value="1"/>
</dbReference>
<dbReference type="InterPro" id="IPR045851">
    <property type="entry name" value="AMP-bd_C_sf"/>
</dbReference>
<accession>A0A2S6GD40</accession>
<feature type="domain" description="Carrier" evidence="9">
    <location>
        <begin position="1732"/>
        <end position="1807"/>
    </location>
</feature>
<dbReference type="PROSITE" id="PS00012">
    <property type="entry name" value="PHOSPHOPANTETHEINE"/>
    <property type="match status" value="1"/>
</dbReference>
<dbReference type="GO" id="GO:0000036">
    <property type="term" value="F:acyl carrier activity"/>
    <property type="evidence" value="ECO:0007669"/>
    <property type="project" value="TreeGrafter"/>
</dbReference>
<dbReference type="InterPro" id="IPR020845">
    <property type="entry name" value="AMP-binding_CS"/>
</dbReference>
<dbReference type="FunFam" id="3.30.559.30:FF:000006">
    <property type="entry name" value="Yersiniabactin polyketide/non-ribosomal peptide synthetase"/>
    <property type="match status" value="1"/>
</dbReference>
<dbReference type="GO" id="GO:0031177">
    <property type="term" value="F:phosphopantetheine binding"/>
    <property type="evidence" value="ECO:0007669"/>
    <property type="project" value="InterPro"/>
</dbReference>
<dbReference type="OrthoDB" id="2472181at2"/>
<evidence type="ECO:0000259" key="9">
    <source>
        <dbReference type="PROSITE" id="PS50075"/>
    </source>
</evidence>
<dbReference type="InterPro" id="IPR006162">
    <property type="entry name" value="Ppantetheine_attach_site"/>
</dbReference>
<dbReference type="FunFam" id="3.40.50.980:FF:000001">
    <property type="entry name" value="Non-ribosomal peptide synthetase"/>
    <property type="match status" value="1"/>
</dbReference>
<dbReference type="Gene3D" id="3.30.559.10">
    <property type="entry name" value="Chloramphenicol acetyltransferase-like domain"/>
    <property type="match status" value="1"/>
</dbReference>
<dbReference type="PANTHER" id="PTHR45527">
    <property type="entry name" value="NONRIBOSOMAL PEPTIDE SYNTHETASE"/>
    <property type="match status" value="1"/>
</dbReference>
<dbReference type="SMART" id="SM00823">
    <property type="entry name" value="PKS_PP"/>
    <property type="match status" value="1"/>
</dbReference>
<dbReference type="CDD" id="cd05930">
    <property type="entry name" value="A_NRPS"/>
    <property type="match status" value="1"/>
</dbReference>
<evidence type="ECO:0000256" key="1">
    <source>
        <dbReference type="ARBA" id="ARBA00001957"/>
    </source>
</evidence>
<dbReference type="Pfam" id="PF00550">
    <property type="entry name" value="PP-binding"/>
    <property type="match status" value="1"/>
</dbReference>
<dbReference type="PROSITE" id="PS50075">
    <property type="entry name" value="CARRIER"/>
    <property type="match status" value="1"/>
</dbReference>
<dbReference type="SUPFAM" id="SSF56801">
    <property type="entry name" value="Acetyl-CoA synthetase-like"/>
    <property type="match status" value="2"/>
</dbReference>
<dbReference type="InterPro" id="IPR001242">
    <property type="entry name" value="Condensation_dom"/>
</dbReference>
<proteinExistence type="inferred from homology"/>
<keyword evidence="6" id="KW-0597">Phosphoprotein</keyword>
<evidence type="ECO:0000256" key="5">
    <source>
        <dbReference type="ARBA" id="ARBA00022450"/>
    </source>
</evidence>
<reference evidence="10 11" key="1">
    <citation type="submission" date="2018-02" db="EMBL/GenBank/DDBJ databases">
        <title>Genomic Encyclopedia of Archaeal and Bacterial Type Strains, Phase II (KMG-II): from individual species to whole genera.</title>
        <authorList>
            <person name="Goeker M."/>
        </authorList>
    </citation>
    <scope>NUCLEOTIDE SEQUENCE [LARGE SCALE GENOMIC DNA]</scope>
    <source>
        <strain evidence="10 11">YU 961-1</strain>
    </source>
</reference>
<dbReference type="RefSeq" id="WP_146108360.1">
    <property type="nucleotide sequence ID" value="NZ_CP154825.1"/>
</dbReference>
<keyword evidence="11" id="KW-1185">Reference proteome</keyword>
<dbReference type="GO" id="GO:0043041">
    <property type="term" value="P:amino acid activation for nonribosomal peptide biosynthetic process"/>
    <property type="evidence" value="ECO:0007669"/>
    <property type="project" value="TreeGrafter"/>
</dbReference>
<dbReference type="PRINTS" id="PR00154">
    <property type="entry name" value="AMPBINDING"/>
</dbReference>
<evidence type="ECO:0000256" key="6">
    <source>
        <dbReference type="ARBA" id="ARBA00022553"/>
    </source>
</evidence>
<dbReference type="InterPro" id="IPR057737">
    <property type="entry name" value="Condensation_MtbB-like"/>
</dbReference>
<dbReference type="Pfam" id="PF13193">
    <property type="entry name" value="AMP-binding_C"/>
    <property type="match status" value="2"/>
</dbReference>
<organism evidence="10 11">
    <name type="scientific">Actinokineospora auranticolor</name>
    <dbReference type="NCBI Taxonomy" id="155976"/>
    <lineage>
        <taxon>Bacteria</taxon>
        <taxon>Bacillati</taxon>
        <taxon>Actinomycetota</taxon>
        <taxon>Actinomycetes</taxon>
        <taxon>Pseudonocardiales</taxon>
        <taxon>Pseudonocardiaceae</taxon>
        <taxon>Actinokineospora</taxon>
    </lineage>
</organism>
<dbReference type="InterPro" id="IPR010071">
    <property type="entry name" value="AA_adenyl_dom"/>
</dbReference>
<evidence type="ECO:0000256" key="3">
    <source>
        <dbReference type="ARBA" id="ARBA00007380"/>
    </source>
</evidence>
<dbReference type="GO" id="GO:0005737">
    <property type="term" value="C:cytoplasm"/>
    <property type="evidence" value="ECO:0007669"/>
    <property type="project" value="TreeGrafter"/>
</dbReference>
<dbReference type="InterPro" id="IPR025110">
    <property type="entry name" value="AMP-bd_C"/>
</dbReference>
<dbReference type="Gene3D" id="3.40.50.980">
    <property type="match status" value="4"/>
</dbReference>
<dbReference type="InterPro" id="IPR000873">
    <property type="entry name" value="AMP-dep_synth/lig_dom"/>
</dbReference>
<sequence>MPISLPAGDRPAGQPEPDRRAVAAWRTHLAGAPAVLDLPTDRPVLDEPYQAAEVAVPVAREVVGLVSGAGSDPVDGWLVAFAVLLHRFSGQHEVVIGTPDGQTAVAHRLALTGHETFTAAVAARSRPDLPGLSLADFTTLFHPTRPHATPFSAGVVLADDPRPWSGARLSLLVDTASTKVRLGYDAAVLDEDRAVRIAEHLAQLTAAVHADPDRPIGLLEMLPPAERERVLVGFNATTRDYADQRTFERRVADLALSHPDSPAVAYRTTTLTYAELDAASNRLAHDLAAHGAAPGTHVGVFLERSADAVVATLAALRTGAAVVPLDPADDDEWTAYMIRDAAPVAVVTDSGLVGRLRSVRTAKEGAYRPAVVHVDSDADRVAARPATHPGVVTGLDDLSHIVYTSGSTGLPKGARGTHHSLVNLMNWMVEAYDITAESSGTWMSSPGFAIGRMEWMPFLAAGARLHVADAVTTSSPARVRDWLLARKVTHTLLVTSFAQRVCALHWPASAALRFMIVLGEPVRSWPAAPLPFEVAISYGATEVTVATSGYDAVTGERETSATAGEHTGVPTVGRPVANSRVYLLDEHLAPVPVAAVGEIYVGGAGLCDGYLNQPARTSERFVTNPLPEEPGEVLFRTGDLGRWRPDGRLEVIGRQDAQTWVRGVLVEISRVEAALAARREVREVAVLACAGAGGGQLVGYVVPSDPAAWAPEPVLANLRQRLPEHQVPTLLIALDKLPRLANGKLDRQALPKPPSASAPVADEANRFTPFALTDTQQAYWVGRSDAVELGSVGCHGYWEWESPDLDVDRFLTAWQKVLDRHDSLRTVIRPDGTQQVIENPPAHRIPVLDLRELPEARAQARAEELREQLAHLVLPADTYPLWDVRVTRLPGGRGRVHLGLDLLIIDAWSYFQVLVPDLVAYYEDPDVQLPPIGLRFRDYVVSVEGELESTEDYRRAKDYWLSRVDDLPPAPELPKALTPPPARSRFTRREHTVSAPRWAALKERATAESVTPSGIVVAILAEVLRAWSAADRFTINFPLFNRLAVHPDIDRMIGDFTTTSLLAVDKVDGTFADRARSVQTQLLADLEHRHFGGVRVMREMATRAGVASHAAFPIVVTSLLGQPPRAFHTALGEAIYTSTQTPQVTLDVQVSEVSGALAFSWDSVDEAFPDGLLADMFGAYVDLVERLVDEEDAWDLARFPVVPAHQLAARAAANDTAVEWPELLLHTAVAEHAASRPDATAVVFGETRLSYAELSRRVNQVGHVLRDGGARPDELVAVVTRKGWEQIVAAHGVLASGAAYLPIDAGVPAERLRYLLDHGRVTTALTQSTVDVEWPEGIRVLRVDTDFADAPTTPLPPAQTPTDLAYVIYTSGSTGKPKGVMVDHRGVANTILDANARHGIGPNDKCMAVSGLHFDLSVYDVFGMIAAGGTVVIPEPSENPDPERWADLVRTEGVTFWNSVPTLVEILVGYAEGENLPNPLAPLRTVVLAGDWIPVSLPDRLRAVAPGVRVIASGGPTESCVWSVVNPLGEVDQSLPSIPYGKPMANQRYHVLDAHRQHRPTWVPGEIHIASQVGLARGYWRDRDRTEAQFFALPGEEPRVYASGDLGRYLPDGSIEILGRADFQVKIQGHRIELGEVEAVLAEHPAVERAVVVAAGKTRATTRLVAFATASGDEPDPAELRAHLAARLPDYLVPATIRVLDELPLTGNGKVDRLALTASGSGLAVVEEISGPPEGPVEEAVAAIWCELLGLAAVGRGDHFFRLGGNSIIATKVVARLRELFGVELSLRVVFTQPTVARIAAALVADPADAEQVLAVCALLADLTDDQLAELAG</sequence>
<evidence type="ECO:0000256" key="8">
    <source>
        <dbReference type="ARBA" id="ARBA00033440"/>
    </source>
</evidence>
<evidence type="ECO:0000256" key="2">
    <source>
        <dbReference type="ARBA" id="ARBA00005102"/>
    </source>
</evidence>
<keyword evidence="7" id="KW-0436">Ligase</keyword>
<dbReference type="Pfam" id="PF00668">
    <property type="entry name" value="Condensation"/>
    <property type="match status" value="1"/>
</dbReference>
<dbReference type="EMBL" id="PTIX01000031">
    <property type="protein sequence ID" value="PPK63167.1"/>
    <property type="molecule type" value="Genomic_DNA"/>
</dbReference>
<dbReference type="Pfam" id="PF00501">
    <property type="entry name" value="AMP-binding"/>
    <property type="match status" value="2"/>
</dbReference>
<evidence type="ECO:0000256" key="7">
    <source>
        <dbReference type="ARBA" id="ARBA00022598"/>
    </source>
</evidence>
<dbReference type="PANTHER" id="PTHR45527:SF10">
    <property type="entry name" value="PYOCHELIN SYNTHASE PCHF"/>
    <property type="match status" value="1"/>
</dbReference>
<dbReference type="Gene3D" id="3.30.300.30">
    <property type="match status" value="2"/>
</dbReference>
<dbReference type="InterPro" id="IPR036736">
    <property type="entry name" value="ACP-like_sf"/>
</dbReference>
<evidence type="ECO:0000313" key="10">
    <source>
        <dbReference type="EMBL" id="PPK63167.1"/>
    </source>
</evidence>
<evidence type="ECO:0000313" key="11">
    <source>
        <dbReference type="Proteomes" id="UP000239203"/>
    </source>
</evidence>
<dbReference type="PROSITE" id="PS00455">
    <property type="entry name" value="AMP_BINDING"/>
    <property type="match status" value="2"/>
</dbReference>
<keyword evidence="5" id="KW-0596">Phosphopantetheine</keyword>
<comment type="similarity">
    <text evidence="3">Belongs to the ATP-dependent AMP-binding enzyme family. MbtB subfamily.</text>
</comment>
<dbReference type="GO" id="GO:0044550">
    <property type="term" value="P:secondary metabolite biosynthetic process"/>
    <property type="evidence" value="ECO:0007669"/>
    <property type="project" value="TreeGrafter"/>
</dbReference>
<dbReference type="SUPFAM" id="SSF52777">
    <property type="entry name" value="CoA-dependent acyltransferases"/>
    <property type="match status" value="3"/>
</dbReference>
<comment type="cofactor">
    <cofactor evidence="1">
        <name>pantetheine 4'-phosphate</name>
        <dbReference type="ChEBI" id="CHEBI:47942"/>
    </cofactor>
</comment>